<feature type="signal peptide" evidence="8">
    <location>
        <begin position="1"/>
        <end position="34"/>
    </location>
</feature>
<reference evidence="10 11" key="1">
    <citation type="submission" date="2024-06" db="EMBL/GenBank/DDBJ databases">
        <title>The Natural Products Discovery Center: Release of the First 8490 Sequenced Strains for Exploring Actinobacteria Biosynthetic Diversity.</title>
        <authorList>
            <person name="Kalkreuter E."/>
            <person name="Kautsar S.A."/>
            <person name="Yang D."/>
            <person name="Bader C.D."/>
            <person name="Teijaro C.N."/>
            <person name="Fluegel L."/>
            <person name="Davis C.M."/>
            <person name="Simpson J.R."/>
            <person name="Lauterbach L."/>
            <person name="Steele A.D."/>
            <person name="Gui C."/>
            <person name="Meng S."/>
            <person name="Li G."/>
            <person name="Viehrig K."/>
            <person name="Ye F."/>
            <person name="Su P."/>
            <person name="Kiefer A.F."/>
            <person name="Nichols A."/>
            <person name="Cepeda A.J."/>
            <person name="Yan W."/>
            <person name="Fan B."/>
            <person name="Jiang Y."/>
            <person name="Adhikari A."/>
            <person name="Zheng C.-J."/>
            <person name="Schuster L."/>
            <person name="Cowan T.M."/>
            <person name="Smanski M.J."/>
            <person name="Chevrette M.G."/>
            <person name="De Carvalho L.P.S."/>
            <person name="Shen B."/>
        </authorList>
    </citation>
    <scope>NUCLEOTIDE SEQUENCE [LARGE SCALE GENOMIC DNA]</scope>
    <source>
        <strain evidence="10 11">NPDC049344</strain>
    </source>
</reference>
<feature type="domain" description="Peptidase S8/S53" evidence="9">
    <location>
        <begin position="67"/>
        <end position="322"/>
    </location>
</feature>
<feature type="active site" description="Charge relay system" evidence="5">
    <location>
        <position position="76"/>
    </location>
</feature>
<dbReference type="EMBL" id="JBFAQK010000060">
    <property type="protein sequence ID" value="MEV4684800.1"/>
    <property type="molecule type" value="Genomic_DNA"/>
</dbReference>
<evidence type="ECO:0000256" key="4">
    <source>
        <dbReference type="ARBA" id="ARBA00022825"/>
    </source>
</evidence>
<feature type="transmembrane region" description="Helical" evidence="7">
    <location>
        <begin position="393"/>
        <end position="414"/>
    </location>
</feature>
<dbReference type="InterPro" id="IPR023827">
    <property type="entry name" value="Peptidase_S8_Asp-AS"/>
</dbReference>
<dbReference type="Pfam" id="PF00082">
    <property type="entry name" value="Peptidase_S8"/>
    <property type="match status" value="1"/>
</dbReference>
<evidence type="ECO:0000256" key="6">
    <source>
        <dbReference type="SAM" id="MobiDB-lite"/>
    </source>
</evidence>
<organism evidence="10 11">
    <name type="scientific">Streptomyces kurssanovii</name>
    <dbReference type="NCBI Taxonomy" id="67312"/>
    <lineage>
        <taxon>Bacteria</taxon>
        <taxon>Bacillati</taxon>
        <taxon>Actinomycetota</taxon>
        <taxon>Actinomycetes</taxon>
        <taxon>Kitasatosporales</taxon>
        <taxon>Streptomycetaceae</taxon>
        <taxon>Streptomyces</taxon>
    </lineage>
</organism>
<keyword evidence="3 5" id="KW-0378">Hydrolase</keyword>
<feature type="region of interest" description="Disordered" evidence="6">
    <location>
        <begin position="329"/>
        <end position="385"/>
    </location>
</feature>
<evidence type="ECO:0000256" key="8">
    <source>
        <dbReference type="SAM" id="SignalP"/>
    </source>
</evidence>
<dbReference type="InterPro" id="IPR036852">
    <property type="entry name" value="Peptidase_S8/S53_dom_sf"/>
</dbReference>
<dbReference type="Proteomes" id="UP001552521">
    <property type="component" value="Unassembled WGS sequence"/>
</dbReference>
<feature type="chain" id="PRO_5045414860" evidence="8">
    <location>
        <begin position="35"/>
        <end position="420"/>
    </location>
</feature>
<evidence type="ECO:0000256" key="7">
    <source>
        <dbReference type="SAM" id="Phobius"/>
    </source>
</evidence>
<evidence type="ECO:0000259" key="9">
    <source>
        <dbReference type="Pfam" id="PF00082"/>
    </source>
</evidence>
<sequence>MTSRKNRVGGFGVSGLRGATLCALATAMVWSAGAVGFAAPASAEDMRSKQWYLEAMDAEKIWKTATGEGIKVAVIDSGVNPDTPSLKGKVLKGLDATDAAGEATDDYTGHGTTMAELIAGSGEGGGLHGLAPGAEIMPMRIVAKGFKPKKVNEASIATAIRAAADSDAHIISMSIGSEFRDDVEHEAIKYAQSKGKLLIAAAGNSGDEDNKPSYPAKYPEVVGVTAASPEGEVDDYSHHGALVDLAAPGSDIPKWCDATFTRYCDGSDGTSAATAIASASAALIWSAHPEWTANQVLRVMFESAGAGKDGNKKTLSNYYGHGVVRPGAHINRGLGKPGDANISPLTNKPTGSASSPASSQPSAPASSQAPEGKPGADAAVAGSSTKTEDDSQLGLAIGGAAAVVVLAGVVFAVVRKRRSA</sequence>
<dbReference type="PROSITE" id="PS00136">
    <property type="entry name" value="SUBTILASE_ASP"/>
    <property type="match status" value="1"/>
</dbReference>
<keyword evidence="4 5" id="KW-0720">Serine protease</keyword>
<evidence type="ECO:0000313" key="10">
    <source>
        <dbReference type="EMBL" id="MEV4684800.1"/>
    </source>
</evidence>
<comment type="similarity">
    <text evidence="1 5">Belongs to the peptidase S8 family.</text>
</comment>
<keyword evidence="2 5" id="KW-0645">Protease</keyword>
<keyword evidence="11" id="KW-1185">Reference proteome</keyword>
<feature type="active site" description="Charge relay system" evidence="5">
    <location>
        <position position="110"/>
    </location>
</feature>
<feature type="active site" description="Charge relay system" evidence="5">
    <location>
        <position position="271"/>
    </location>
</feature>
<dbReference type="PANTHER" id="PTHR43399:SF4">
    <property type="entry name" value="CELL WALL-ASSOCIATED PROTEASE"/>
    <property type="match status" value="1"/>
</dbReference>
<evidence type="ECO:0000256" key="5">
    <source>
        <dbReference type="PROSITE-ProRule" id="PRU01240"/>
    </source>
</evidence>
<dbReference type="SUPFAM" id="SSF52743">
    <property type="entry name" value="Subtilisin-like"/>
    <property type="match status" value="1"/>
</dbReference>
<dbReference type="Gene3D" id="3.40.50.200">
    <property type="entry name" value="Peptidase S8/S53 domain"/>
    <property type="match status" value="1"/>
</dbReference>
<evidence type="ECO:0000256" key="2">
    <source>
        <dbReference type="ARBA" id="ARBA00022670"/>
    </source>
</evidence>
<keyword evidence="7" id="KW-1133">Transmembrane helix</keyword>
<proteinExistence type="inferred from homology"/>
<evidence type="ECO:0000256" key="3">
    <source>
        <dbReference type="ARBA" id="ARBA00022801"/>
    </source>
</evidence>
<evidence type="ECO:0000256" key="1">
    <source>
        <dbReference type="ARBA" id="ARBA00011073"/>
    </source>
</evidence>
<dbReference type="InterPro" id="IPR015500">
    <property type="entry name" value="Peptidase_S8_subtilisin-rel"/>
</dbReference>
<keyword evidence="8" id="KW-0732">Signal</keyword>
<comment type="caution">
    <text evidence="10">The sequence shown here is derived from an EMBL/GenBank/DDBJ whole genome shotgun (WGS) entry which is preliminary data.</text>
</comment>
<feature type="compositionally biased region" description="Low complexity" evidence="6">
    <location>
        <begin position="352"/>
        <end position="370"/>
    </location>
</feature>
<accession>A0ABV3I1T0</accession>
<gene>
    <name evidence="10" type="ORF">AB0K36_29000</name>
</gene>
<dbReference type="PANTHER" id="PTHR43399">
    <property type="entry name" value="SUBTILISIN-RELATED"/>
    <property type="match status" value="1"/>
</dbReference>
<dbReference type="InterPro" id="IPR000209">
    <property type="entry name" value="Peptidase_S8/S53_dom"/>
</dbReference>
<dbReference type="InterPro" id="IPR051048">
    <property type="entry name" value="Peptidase_S8/S53_subtilisin"/>
</dbReference>
<dbReference type="PROSITE" id="PS51892">
    <property type="entry name" value="SUBTILASE"/>
    <property type="match status" value="1"/>
</dbReference>
<keyword evidence="7" id="KW-0812">Transmembrane</keyword>
<protein>
    <submittedName>
        <fullName evidence="10">S8 family serine peptidase</fullName>
    </submittedName>
</protein>
<name>A0ABV3I1T0_9ACTN</name>
<keyword evidence="7" id="KW-0472">Membrane</keyword>
<evidence type="ECO:0000313" key="11">
    <source>
        <dbReference type="Proteomes" id="UP001552521"/>
    </source>
</evidence>
<dbReference type="RefSeq" id="WP_364599963.1">
    <property type="nucleotide sequence ID" value="NZ_JBFAQK010000060.1"/>
</dbReference>
<dbReference type="PRINTS" id="PR00723">
    <property type="entry name" value="SUBTILISIN"/>
</dbReference>